<dbReference type="Proteomes" id="UP000050424">
    <property type="component" value="Unassembled WGS sequence"/>
</dbReference>
<reference evidence="1 2" key="1">
    <citation type="submission" date="2015-09" db="EMBL/GenBank/DDBJ databases">
        <title>Draft genome of a European isolate of the apple canker pathogen Neonectria ditissima.</title>
        <authorList>
            <person name="Gomez-Cortecero A."/>
            <person name="Harrison R.J."/>
            <person name="Armitage A.D."/>
        </authorList>
    </citation>
    <scope>NUCLEOTIDE SEQUENCE [LARGE SCALE GENOMIC DNA]</scope>
    <source>
        <strain evidence="1 2">R09/05</strain>
    </source>
</reference>
<dbReference type="EMBL" id="LKCW01000149">
    <property type="protein sequence ID" value="KPM37912.1"/>
    <property type="molecule type" value="Genomic_DNA"/>
</dbReference>
<comment type="caution">
    <text evidence="1">The sequence shown here is derived from an EMBL/GenBank/DDBJ whole genome shotgun (WGS) entry which is preliminary data.</text>
</comment>
<proteinExistence type="predicted"/>
<dbReference type="OrthoDB" id="5087296at2759"/>
<protein>
    <submittedName>
        <fullName evidence="1">Uncharacterized protein</fullName>
    </submittedName>
</protein>
<organism evidence="1 2">
    <name type="scientific">Neonectria ditissima</name>
    <dbReference type="NCBI Taxonomy" id="78410"/>
    <lineage>
        <taxon>Eukaryota</taxon>
        <taxon>Fungi</taxon>
        <taxon>Dikarya</taxon>
        <taxon>Ascomycota</taxon>
        <taxon>Pezizomycotina</taxon>
        <taxon>Sordariomycetes</taxon>
        <taxon>Hypocreomycetidae</taxon>
        <taxon>Hypocreales</taxon>
        <taxon>Nectriaceae</taxon>
        <taxon>Neonectria</taxon>
    </lineage>
</organism>
<dbReference type="AlphaFoldDB" id="A0A0P7AWV6"/>
<sequence length="186" mass="20922">MPSTVSFNVSSASASRSGGDIIHHFLCRRRSSPDMADPGKEYLSVEEQIDAGVKSVVICLRGTREAMTEMSRQHPIDICGLSDLVFEARKVNRNMVFAIRRHFDAKEEGMRVNRTRELSALEAQGHGLVTYLTKRATLAMKHFAERGLDIDTNRYNKRLQILEDAISKVEMHRTLVVLSEGSNAPY</sequence>
<name>A0A0P7AWV6_9HYPO</name>
<keyword evidence="2" id="KW-1185">Reference proteome</keyword>
<accession>A0A0P7AWV6</accession>
<gene>
    <name evidence="1" type="ORF">AK830_g8652</name>
</gene>
<evidence type="ECO:0000313" key="2">
    <source>
        <dbReference type="Proteomes" id="UP000050424"/>
    </source>
</evidence>
<evidence type="ECO:0000313" key="1">
    <source>
        <dbReference type="EMBL" id="KPM37912.1"/>
    </source>
</evidence>